<dbReference type="Gene3D" id="2.130.10.10">
    <property type="entry name" value="YVTN repeat-like/Quinoprotein amine dehydrogenase"/>
    <property type="match status" value="1"/>
</dbReference>
<dbReference type="SMART" id="SM00564">
    <property type="entry name" value="PQQ"/>
    <property type="match status" value="1"/>
</dbReference>
<organism evidence="2 3">
    <name type="scientific">Natronobacterium gregoryi (strain ATCC 43098 / DSM 3393 / CCM 3738 / CIP 104747 / IAM 13177 / JCM 8860 / NBRC 102187 / NCIMB 2189 / SP2)</name>
    <dbReference type="NCBI Taxonomy" id="797304"/>
    <lineage>
        <taxon>Archaea</taxon>
        <taxon>Methanobacteriati</taxon>
        <taxon>Methanobacteriota</taxon>
        <taxon>Stenosarchaea group</taxon>
        <taxon>Halobacteria</taxon>
        <taxon>Halobacteriales</taxon>
        <taxon>Natrialbaceae</taxon>
        <taxon>Natronobacterium</taxon>
    </lineage>
</organism>
<dbReference type="SUPFAM" id="SSF50998">
    <property type="entry name" value="Quinoprotein alcohol dehydrogenase-like"/>
    <property type="match status" value="1"/>
</dbReference>
<sequence>MGEKRFYRRTILKLAGAGIVWFAGFSISTAGDDIVDWEEQGGLEADRPIQSSPAVVDGTVFAGSWNGNLYAMDAETGTEQWRFGTDDRVTSSP</sequence>
<gene>
    <name evidence="2" type="ORF">CYV19_18885</name>
</gene>
<dbReference type="EMBL" id="PKKI01000118">
    <property type="protein sequence ID" value="PLK17735.1"/>
    <property type="molecule type" value="Genomic_DNA"/>
</dbReference>
<feature type="non-terminal residue" evidence="2">
    <location>
        <position position="93"/>
    </location>
</feature>
<dbReference type="Proteomes" id="UP000234484">
    <property type="component" value="Unassembled WGS sequence"/>
</dbReference>
<dbReference type="InterPro" id="IPR011047">
    <property type="entry name" value="Quinoprotein_ADH-like_sf"/>
</dbReference>
<comment type="caution">
    <text evidence="2">The sequence shown here is derived from an EMBL/GenBank/DDBJ whole genome shotgun (WGS) entry which is preliminary data.</text>
</comment>
<dbReference type="RefSeq" id="WP_180802352.1">
    <property type="nucleotide sequence ID" value="NZ_PKKI01000118.1"/>
</dbReference>
<dbReference type="Pfam" id="PF01011">
    <property type="entry name" value="PQQ"/>
    <property type="match status" value="1"/>
</dbReference>
<accession>A0A2J4J9X0</accession>
<feature type="domain" description="Pyrrolo-quinoline quinone repeat" evidence="1">
    <location>
        <begin position="45"/>
        <end position="88"/>
    </location>
</feature>
<dbReference type="InterPro" id="IPR015943">
    <property type="entry name" value="WD40/YVTN_repeat-like_dom_sf"/>
</dbReference>
<name>A0A2J4J9X0_NATGS</name>
<proteinExistence type="predicted"/>
<dbReference type="AlphaFoldDB" id="A0A2J4J9X0"/>
<evidence type="ECO:0000313" key="3">
    <source>
        <dbReference type="Proteomes" id="UP000234484"/>
    </source>
</evidence>
<reference evidence="2 3" key="1">
    <citation type="submission" date="2017-12" db="EMBL/GenBank/DDBJ databases">
        <title>The characterization of oligonucleotides binding to NgAgo.</title>
        <authorList>
            <person name="Jiang L."/>
            <person name="He B."/>
            <person name="Kang J."/>
            <person name="Yu M."/>
            <person name="Li N."/>
            <person name="Fang Y."/>
            <person name="Tang Z."/>
            <person name="Wu P."/>
            <person name="Yao P."/>
            <person name="Huang J."/>
        </authorList>
    </citation>
    <scope>NUCLEOTIDE SEQUENCE [LARGE SCALE GENOMIC DNA]</scope>
    <source>
        <strain evidence="2 3">SP2</strain>
        <tissue evidence="2">Freeze-dried powder thallus</tissue>
    </source>
</reference>
<evidence type="ECO:0000259" key="1">
    <source>
        <dbReference type="Pfam" id="PF01011"/>
    </source>
</evidence>
<evidence type="ECO:0000313" key="2">
    <source>
        <dbReference type="EMBL" id="PLK17735.1"/>
    </source>
</evidence>
<dbReference type="InterPro" id="IPR018391">
    <property type="entry name" value="PQQ_b-propeller_rpt"/>
</dbReference>
<dbReference type="InterPro" id="IPR002372">
    <property type="entry name" value="PQQ_rpt_dom"/>
</dbReference>
<protein>
    <submittedName>
        <fullName evidence="2">PGF-CTERM sorting domain-containing protein</fullName>
    </submittedName>
</protein>